<evidence type="ECO:0000256" key="1">
    <source>
        <dbReference type="SAM" id="MobiDB-lite"/>
    </source>
</evidence>
<accession>A0ABN7AKQ4</accession>
<dbReference type="Proteomes" id="UP001307889">
    <property type="component" value="Chromosome 2"/>
</dbReference>
<dbReference type="EMBL" id="AP028910">
    <property type="protein sequence ID" value="BES91471.1"/>
    <property type="molecule type" value="Genomic_DNA"/>
</dbReference>
<gene>
    <name evidence="2" type="ORF">NTJ_04279</name>
</gene>
<evidence type="ECO:0000313" key="3">
    <source>
        <dbReference type="Proteomes" id="UP001307889"/>
    </source>
</evidence>
<feature type="region of interest" description="Disordered" evidence="1">
    <location>
        <begin position="1"/>
        <end position="79"/>
    </location>
</feature>
<feature type="compositionally biased region" description="Low complexity" evidence="1">
    <location>
        <begin position="31"/>
        <end position="40"/>
    </location>
</feature>
<name>A0ABN7AKQ4_9HEMI</name>
<feature type="compositionally biased region" description="Basic and acidic residues" evidence="1">
    <location>
        <begin position="12"/>
        <end position="27"/>
    </location>
</feature>
<proteinExistence type="predicted"/>
<organism evidence="2 3">
    <name type="scientific">Nesidiocoris tenuis</name>
    <dbReference type="NCBI Taxonomy" id="355587"/>
    <lineage>
        <taxon>Eukaryota</taxon>
        <taxon>Metazoa</taxon>
        <taxon>Ecdysozoa</taxon>
        <taxon>Arthropoda</taxon>
        <taxon>Hexapoda</taxon>
        <taxon>Insecta</taxon>
        <taxon>Pterygota</taxon>
        <taxon>Neoptera</taxon>
        <taxon>Paraneoptera</taxon>
        <taxon>Hemiptera</taxon>
        <taxon>Heteroptera</taxon>
        <taxon>Panheteroptera</taxon>
        <taxon>Cimicomorpha</taxon>
        <taxon>Miridae</taxon>
        <taxon>Dicyphina</taxon>
        <taxon>Nesidiocoris</taxon>
    </lineage>
</organism>
<keyword evidence="3" id="KW-1185">Reference proteome</keyword>
<evidence type="ECO:0000313" key="2">
    <source>
        <dbReference type="EMBL" id="BES91471.1"/>
    </source>
</evidence>
<reference evidence="2 3" key="1">
    <citation type="submission" date="2023-09" db="EMBL/GenBank/DDBJ databases">
        <title>Nesidiocoris tenuis whole genome shotgun sequence.</title>
        <authorList>
            <person name="Shibata T."/>
            <person name="Shimoda M."/>
            <person name="Kobayashi T."/>
            <person name="Uehara T."/>
        </authorList>
    </citation>
    <scope>NUCLEOTIDE SEQUENCE [LARGE SCALE GENOMIC DNA]</scope>
    <source>
        <strain evidence="2 3">Japan</strain>
    </source>
</reference>
<sequence length="79" mass="8703">MKEEVGPSSCETMERCTKEDSLSERRTQPWGSASRTTGKSRSSRRAEAAAAAPAEQKGPEHLPPNDLHDQGVRPFLLPR</sequence>
<protein>
    <submittedName>
        <fullName evidence="2">Uncharacterized protein</fullName>
    </submittedName>
</protein>